<dbReference type="InterPro" id="IPR007551">
    <property type="entry name" value="YajQ/Smlt4090-like"/>
</dbReference>
<comment type="caution">
    <text evidence="4">The sequence shown here is derived from an EMBL/GenBank/DDBJ whole genome shotgun (WGS) entry which is preliminary data.</text>
</comment>
<keyword evidence="1 3" id="KW-0547">Nucleotide-binding</keyword>
<dbReference type="SUPFAM" id="SSF89963">
    <property type="entry name" value="YajQ-like"/>
    <property type="match status" value="2"/>
</dbReference>
<dbReference type="EMBL" id="LZRT01000010">
    <property type="protein sequence ID" value="OUM90751.1"/>
    <property type="molecule type" value="Genomic_DNA"/>
</dbReference>
<dbReference type="InterPro" id="IPR035570">
    <property type="entry name" value="UPF0234_N"/>
</dbReference>
<dbReference type="InterPro" id="IPR036183">
    <property type="entry name" value="YajQ-like_sf"/>
</dbReference>
<protein>
    <recommendedName>
        <fullName evidence="3">Nucleotide-binding protein BAA01_07165</fullName>
    </recommendedName>
</protein>
<gene>
    <name evidence="4" type="ORF">BAA01_07165</name>
</gene>
<evidence type="ECO:0000256" key="1">
    <source>
        <dbReference type="ARBA" id="ARBA00022741"/>
    </source>
</evidence>
<dbReference type="Gene3D" id="3.30.70.990">
    <property type="entry name" value="YajQ-like, domain 2"/>
    <property type="match status" value="1"/>
</dbReference>
<comment type="function">
    <text evidence="3">Nucleotide-binding protein.</text>
</comment>
<dbReference type="PANTHER" id="PTHR30476:SF0">
    <property type="entry name" value="UPF0234 PROTEIN YAJQ"/>
    <property type="match status" value="1"/>
</dbReference>
<dbReference type="GO" id="GO:0000166">
    <property type="term" value="F:nucleotide binding"/>
    <property type="evidence" value="ECO:0007669"/>
    <property type="project" value="UniProtKB-UniRule"/>
</dbReference>
<dbReference type="CDD" id="cd11740">
    <property type="entry name" value="YajQ_like"/>
    <property type="match status" value="1"/>
</dbReference>
<dbReference type="GO" id="GO:0005829">
    <property type="term" value="C:cytosol"/>
    <property type="evidence" value="ECO:0007669"/>
    <property type="project" value="TreeGrafter"/>
</dbReference>
<reference evidence="5" key="1">
    <citation type="submission" date="2016-06" db="EMBL/GenBank/DDBJ databases">
        <authorList>
            <person name="Nascimento L."/>
            <person name="Pereira R.V."/>
            <person name="Martins L.F."/>
            <person name="Quaggio R.B."/>
            <person name="Silva A.M."/>
            <person name="Setubal J.C."/>
        </authorList>
    </citation>
    <scope>NUCLEOTIDE SEQUENCE [LARGE SCALE GENOMIC DNA]</scope>
</reference>
<dbReference type="AlphaFoldDB" id="A0A1Y3PTS2"/>
<dbReference type="Gene3D" id="3.30.70.860">
    <property type="match status" value="1"/>
</dbReference>
<evidence type="ECO:0000256" key="3">
    <source>
        <dbReference type="HAMAP-Rule" id="MF_00632"/>
    </source>
</evidence>
<dbReference type="NCBIfam" id="NF003819">
    <property type="entry name" value="PRK05412.1"/>
    <property type="match status" value="1"/>
</dbReference>
<dbReference type="PANTHER" id="PTHR30476">
    <property type="entry name" value="UPF0234 PROTEIN YAJQ"/>
    <property type="match status" value="1"/>
</dbReference>
<comment type="similarity">
    <text evidence="2 3">Belongs to the YajQ family.</text>
</comment>
<evidence type="ECO:0000313" key="5">
    <source>
        <dbReference type="Proteomes" id="UP000196475"/>
    </source>
</evidence>
<name>A0A1Y3PTS2_9BACI</name>
<dbReference type="Pfam" id="PF04461">
    <property type="entry name" value="YajQ"/>
    <property type="match status" value="1"/>
</dbReference>
<dbReference type="InterPro" id="IPR035571">
    <property type="entry name" value="UPF0234-like_C"/>
</dbReference>
<sequence>MAKENSFDIVSKVNLAEVTNAIQQAMKEIETRYDFKGSKSRITLEGEEIVILSDDEFKLEQVKDVLASKLIRRGVSLKSLDYQKVEPAAGGNVRQRAVIKQGIQQDQAKQISKLIRDSGIKVKCQIQGDQLRVSGKSRDDLQKVIHMLKEADLPVDLQFVNYR</sequence>
<organism evidence="4 5">
    <name type="scientific">Bacillus thermozeamaize</name>
    <dbReference type="NCBI Taxonomy" id="230954"/>
    <lineage>
        <taxon>Bacteria</taxon>
        <taxon>Bacillati</taxon>
        <taxon>Bacillota</taxon>
        <taxon>Bacilli</taxon>
        <taxon>Bacillales</taxon>
        <taxon>Bacillaceae</taxon>
        <taxon>Bacillus</taxon>
    </lineage>
</organism>
<evidence type="ECO:0000313" key="4">
    <source>
        <dbReference type="EMBL" id="OUM90751.1"/>
    </source>
</evidence>
<dbReference type="HAMAP" id="MF_00632">
    <property type="entry name" value="UPF0234"/>
    <property type="match status" value="1"/>
</dbReference>
<accession>A0A1Y3PTS2</accession>
<proteinExistence type="inferred from homology"/>
<evidence type="ECO:0000256" key="2">
    <source>
        <dbReference type="ARBA" id="ARBA00093450"/>
    </source>
</evidence>
<dbReference type="FunFam" id="3.30.70.990:FF:000002">
    <property type="entry name" value="UPF0234 protein LEP1GSC067_4943"/>
    <property type="match status" value="1"/>
</dbReference>
<dbReference type="Proteomes" id="UP000196475">
    <property type="component" value="Unassembled WGS sequence"/>
</dbReference>